<evidence type="ECO:0000256" key="6">
    <source>
        <dbReference type="SAM" id="MobiDB-lite"/>
    </source>
</evidence>
<feature type="compositionally biased region" description="Low complexity" evidence="6">
    <location>
        <begin position="139"/>
        <end position="155"/>
    </location>
</feature>
<evidence type="ECO:0000256" key="1">
    <source>
        <dbReference type="ARBA" id="ARBA00004323"/>
    </source>
</evidence>
<dbReference type="AlphaFoldDB" id="A0A1E5WI92"/>
<evidence type="ECO:0000259" key="8">
    <source>
        <dbReference type="Pfam" id="PF04577"/>
    </source>
</evidence>
<comment type="pathway">
    <text evidence="2">Glycan metabolism.</text>
</comment>
<name>A0A1E5WI92_9POAL</name>
<feature type="transmembrane region" description="Helical" evidence="7">
    <location>
        <begin position="20"/>
        <end position="40"/>
    </location>
</feature>
<feature type="domain" description="Glycosyltransferase 61 catalytic" evidence="8">
    <location>
        <begin position="302"/>
        <end position="470"/>
    </location>
</feature>
<comment type="subcellular location">
    <subcellularLocation>
        <location evidence="1">Golgi apparatus membrane</location>
        <topology evidence="1">Single-pass type II membrane protein</topology>
    </subcellularLocation>
</comment>
<dbReference type="Pfam" id="PF04577">
    <property type="entry name" value="Glyco_transf_61"/>
    <property type="match status" value="1"/>
</dbReference>
<keyword evidence="4" id="KW-0808">Transferase</keyword>
<dbReference type="STRING" id="888268.A0A1E5WI92"/>
<organism evidence="9 10">
    <name type="scientific">Dichanthelium oligosanthes</name>
    <dbReference type="NCBI Taxonomy" id="888268"/>
    <lineage>
        <taxon>Eukaryota</taxon>
        <taxon>Viridiplantae</taxon>
        <taxon>Streptophyta</taxon>
        <taxon>Embryophyta</taxon>
        <taxon>Tracheophyta</taxon>
        <taxon>Spermatophyta</taxon>
        <taxon>Magnoliopsida</taxon>
        <taxon>Liliopsida</taxon>
        <taxon>Poales</taxon>
        <taxon>Poaceae</taxon>
        <taxon>PACMAD clade</taxon>
        <taxon>Panicoideae</taxon>
        <taxon>Panicodae</taxon>
        <taxon>Paniceae</taxon>
        <taxon>Dichantheliinae</taxon>
        <taxon>Dichanthelium</taxon>
    </lineage>
</organism>
<evidence type="ECO:0000313" key="10">
    <source>
        <dbReference type="Proteomes" id="UP000095767"/>
    </source>
</evidence>
<reference evidence="9 10" key="1">
    <citation type="submission" date="2016-09" db="EMBL/GenBank/DDBJ databases">
        <title>The draft genome of Dichanthelium oligosanthes: A C3 panicoid grass species.</title>
        <authorList>
            <person name="Studer A.J."/>
            <person name="Schnable J.C."/>
            <person name="Brutnell T.P."/>
        </authorList>
    </citation>
    <scope>NUCLEOTIDE SEQUENCE [LARGE SCALE GENOMIC DNA]</scope>
    <source>
        <strain evidence="10">cv. Kellogg 1175</strain>
        <tissue evidence="9">Leaf</tissue>
    </source>
</reference>
<proteinExistence type="predicted"/>
<feature type="compositionally biased region" description="Basic and acidic residues" evidence="6">
    <location>
        <begin position="90"/>
        <end position="109"/>
    </location>
</feature>
<dbReference type="EMBL" id="LWDX02006737">
    <property type="protein sequence ID" value="OEL37093.1"/>
    <property type="molecule type" value="Genomic_DNA"/>
</dbReference>
<evidence type="ECO:0000256" key="4">
    <source>
        <dbReference type="ARBA" id="ARBA00022679"/>
    </source>
</evidence>
<dbReference type="PANTHER" id="PTHR20961">
    <property type="entry name" value="GLYCOSYLTRANSFERASE"/>
    <property type="match status" value="1"/>
</dbReference>
<comment type="caution">
    <text evidence="9">The sequence shown here is derived from an EMBL/GenBank/DDBJ whole genome shotgun (WGS) entry which is preliminary data.</text>
</comment>
<keyword evidence="5" id="KW-0325">Glycoprotein</keyword>
<keyword evidence="7" id="KW-0812">Transmembrane</keyword>
<evidence type="ECO:0000256" key="5">
    <source>
        <dbReference type="ARBA" id="ARBA00023180"/>
    </source>
</evidence>
<evidence type="ECO:0000256" key="7">
    <source>
        <dbReference type="SAM" id="Phobius"/>
    </source>
</evidence>
<evidence type="ECO:0000256" key="2">
    <source>
        <dbReference type="ARBA" id="ARBA00004881"/>
    </source>
</evidence>
<evidence type="ECO:0000313" key="9">
    <source>
        <dbReference type="EMBL" id="OEL37093.1"/>
    </source>
</evidence>
<accession>A0A1E5WI92</accession>
<protein>
    <recommendedName>
        <fullName evidence="8">Glycosyltransferase 61 catalytic domain-containing protein</fullName>
    </recommendedName>
</protein>
<dbReference type="GO" id="GO:0016763">
    <property type="term" value="F:pentosyltransferase activity"/>
    <property type="evidence" value="ECO:0007669"/>
    <property type="project" value="UniProtKB-ARBA"/>
</dbReference>
<dbReference type="InterPro" id="IPR007657">
    <property type="entry name" value="Glycosyltransferase_61"/>
</dbReference>
<gene>
    <name evidence="9" type="ORF">BAE44_0001891</name>
</gene>
<feature type="region of interest" description="Disordered" evidence="6">
    <location>
        <begin position="57"/>
        <end position="185"/>
    </location>
</feature>
<sequence>MAAVGRGPAAVKGGGHRQQVGSRLLFVGVGCFLVFLVFLLPSRRDGTVVLLDTTRDVRPQQQRGSRGHLQQRAEQNNDTAATEPASDAVTRGDRNDVVEREAASEKAECESNGAAASPNSDEQPQPAAEDAGQDKSSHTADAATTAPPAVQTTSPRHQPPGGDIATRADPVDQRQQPLCDTSDHRTDVCDLAGDVRMDANASAFVVVDPAGGADGAAYKVRPYARKGDATSMGRVTEITVRATAGGDAEAAPRCTATHAEPAVVFSIGGYAGNLFHDFTDVIVPLYNTAQRYRGDVRLVVTDAAPRWLGKYDALLRGLSRHAPLDLAKAAAAGDVHCFRRAVVGLRAHRELMIERERSLDGVGMPDFTRFLRRALSLPRDAPTRPGDVVTGRKPRLLIVSRRGTRLLLNVDAVIRAAEEVGFDVAVNDLDVANNDIAQVGRLINSFDALVGVHGADLTNMMFLPPAAAMVQIVPWGGLQWIARMDFGDPAEAMGLRYIQYEIAVHESTLKDKYPRDHEIFTNPTALHKKGFKFMRDTFLKGQDVVVDVDRFRPVLLQALENLTR</sequence>
<dbReference type="GO" id="GO:0000139">
    <property type="term" value="C:Golgi membrane"/>
    <property type="evidence" value="ECO:0007669"/>
    <property type="project" value="UniProtKB-SubCell"/>
</dbReference>
<keyword evidence="10" id="KW-1185">Reference proteome</keyword>
<dbReference type="PANTHER" id="PTHR20961:SF11">
    <property type="entry name" value="OS12G0238900 PROTEIN"/>
    <property type="match status" value="1"/>
</dbReference>
<evidence type="ECO:0000256" key="3">
    <source>
        <dbReference type="ARBA" id="ARBA00022676"/>
    </source>
</evidence>
<keyword evidence="7" id="KW-1133">Transmembrane helix</keyword>
<dbReference type="OrthoDB" id="529273at2759"/>
<dbReference type="Proteomes" id="UP000095767">
    <property type="component" value="Unassembled WGS sequence"/>
</dbReference>
<keyword evidence="3" id="KW-0328">Glycosyltransferase</keyword>
<dbReference type="InterPro" id="IPR049625">
    <property type="entry name" value="Glyco_transf_61_cat"/>
</dbReference>
<keyword evidence="7" id="KW-0472">Membrane</keyword>